<feature type="region of interest" description="Disordered" evidence="1">
    <location>
        <begin position="210"/>
        <end position="230"/>
    </location>
</feature>
<dbReference type="EMBL" id="MU858049">
    <property type="protein sequence ID" value="KAK4219248.1"/>
    <property type="molecule type" value="Genomic_DNA"/>
</dbReference>
<feature type="compositionally biased region" description="Polar residues" evidence="1">
    <location>
        <begin position="215"/>
        <end position="224"/>
    </location>
</feature>
<gene>
    <name evidence="2" type="ORF">QBC37DRAFT_395008</name>
</gene>
<organism evidence="2 3">
    <name type="scientific">Rhypophila decipiens</name>
    <dbReference type="NCBI Taxonomy" id="261697"/>
    <lineage>
        <taxon>Eukaryota</taxon>
        <taxon>Fungi</taxon>
        <taxon>Dikarya</taxon>
        <taxon>Ascomycota</taxon>
        <taxon>Pezizomycotina</taxon>
        <taxon>Sordariomycetes</taxon>
        <taxon>Sordariomycetidae</taxon>
        <taxon>Sordariales</taxon>
        <taxon>Naviculisporaceae</taxon>
        <taxon>Rhypophila</taxon>
    </lineage>
</organism>
<reference evidence="2" key="2">
    <citation type="submission" date="2023-05" db="EMBL/GenBank/DDBJ databases">
        <authorList>
            <consortium name="Lawrence Berkeley National Laboratory"/>
            <person name="Steindorff A."/>
            <person name="Hensen N."/>
            <person name="Bonometti L."/>
            <person name="Westerberg I."/>
            <person name="Brannstrom I.O."/>
            <person name="Guillou S."/>
            <person name="Cros-Aarteil S."/>
            <person name="Calhoun S."/>
            <person name="Haridas S."/>
            <person name="Kuo A."/>
            <person name="Mondo S."/>
            <person name="Pangilinan J."/>
            <person name="Riley R."/>
            <person name="Labutti K."/>
            <person name="Andreopoulos B."/>
            <person name="Lipzen A."/>
            <person name="Chen C."/>
            <person name="Yanf M."/>
            <person name="Daum C."/>
            <person name="Ng V."/>
            <person name="Clum A."/>
            <person name="Ohm R."/>
            <person name="Martin F."/>
            <person name="Silar P."/>
            <person name="Natvig D."/>
            <person name="Lalanne C."/>
            <person name="Gautier V."/>
            <person name="Ament-Velasquez S.L."/>
            <person name="Kruys A."/>
            <person name="Hutchinson M.I."/>
            <person name="Powell A.J."/>
            <person name="Barry K."/>
            <person name="Miller A.N."/>
            <person name="Grigoriev I.V."/>
            <person name="Debuchy R."/>
            <person name="Gladieux P."/>
            <person name="Thoren M.H."/>
            <person name="Johannesson H."/>
        </authorList>
    </citation>
    <scope>NUCLEOTIDE SEQUENCE</scope>
    <source>
        <strain evidence="2">PSN293</strain>
    </source>
</reference>
<sequence length="230" mass="24956">MACMVLCQSSTEYEKLHFHPPRKIMYGVRFWLTNARHASGVGIPSHGVSPLGVLRRGSNAATSENSDRASTAVQRQRTKAEISLIRGALSHSGGIAKLTLFSGVETGTRTDGWRQSQLSRTRDAQNLPPSFCKTVEHPTQGVDQARTVTTCGEYREAIMYPVVRFGFEWHLESPFARRSSGAQISHGPETLIVDTQLVVVGQIGPSALSGLHGTLSDSSHSAPTDSKLET</sequence>
<proteinExistence type="predicted"/>
<evidence type="ECO:0000313" key="2">
    <source>
        <dbReference type="EMBL" id="KAK4219248.1"/>
    </source>
</evidence>
<dbReference type="Proteomes" id="UP001301769">
    <property type="component" value="Unassembled WGS sequence"/>
</dbReference>
<evidence type="ECO:0000256" key="1">
    <source>
        <dbReference type="SAM" id="MobiDB-lite"/>
    </source>
</evidence>
<reference evidence="2" key="1">
    <citation type="journal article" date="2023" name="Mol. Phylogenet. Evol.">
        <title>Genome-scale phylogeny and comparative genomics of the fungal order Sordariales.</title>
        <authorList>
            <person name="Hensen N."/>
            <person name="Bonometti L."/>
            <person name="Westerberg I."/>
            <person name="Brannstrom I.O."/>
            <person name="Guillou S."/>
            <person name="Cros-Aarteil S."/>
            <person name="Calhoun S."/>
            <person name="Haridas S."/>
            <person name="Kuo A."/>
            <person name="Mondo S."/>
            <person name="Pangilinan J."/>
            <person name="Riley R."/>
            <person name="LaButti K."/>
            <person name="Andreopoulos B."/>
            <person name="Lipzen A."/>
            <person name="Chen C."/>
            <person name="Yan M."/>
            <person name="Daum C."/>
            <person name="Ng V."/>
            <person name="Clum A."/>
            <person name="Steindorff A."/>
            <person name="Ohm R.A."/>
            <person name="Martin F."/>
            <person name="Silar P."/>
            <person name="Natvig D.O."/>
            <person name="Lalanne C."/>
            <person name="Gautier V."/>
            <person name="Ament-Velasquez S.L."/>
            <person name="Kruys A."/>
            <person name="Hutchinson M.I."/>
            <person name="Powell A.J."/>
            <person name="Barry K."/>
            <person name="Miller A.N."/>
            <person name="Grigoriev I.V."/>
            <person name="Debuchy R."/>
            <person name="Gladieux P."/>
            <person name="Hiltunen Thoren M."/>
            <person name="Johannesson H."/>
        </authorList>
    </citation>
    <scope>NUCLEOTIDE SEQUENCE</scope>
    <source>
        <strain evidence="2">PSN293</strain>
    </source>
</reference>
<accession>A0AAN7BCT9</accession>
<dbReference type="AlphaFoldDB" id="A0AAN7BCT9"/>
<evidence type="ECO:0000313" key="3">
    <source>
        <dbReference type="Proteomes" id="UP001301769"/>
    </source>
</evidence>
<protein>
    <submittedName>
        <fullName evidence="2">Uncharacterized protein</fullName>
    </submittedName>
</protein>
<comment type="caution">
    <text evidence="2">The sequence shown here is derived from an EMBL/GenBank/DDBJ whole genome shotgun (WGS) entry which is preliminary data.</text>
</comment>
<keyword evidence="3" id="KW-1185">Reference proteome</keyword>
<name>A0AAN7BCT9_9PEZI</name>